<dbReference type="PANTHER" id="PTHR37296">
    <property type="entry name" value="CONSERVED VIRULENCE FACTOR B"/>
    <property type="match status" value="1"/>
</dbReference>
<dbReference type="InterPro" id="IPR003029">
    <property type="entry name" value="S1_domain"/>
</dbReference>
<feature type="domain" description="S1 motif" evidence="2">
    <location>
        <begin position="5"/>
        <end position="65"/>
    </location>
</feature>
<dbReference type="Pfam" id="PF21543">
    <property type="entry name" value="CvfB_2nd"/>
    <property type="match status" value="1"/>
</dbReference>
<organism evidence="3 4">
    <name type="scientific">Litchfieldia luteola</name>
    <dbReference type="NCBI Taxonomy" id="682179"/>
    <lineage>
        <taxon>Bacteria</taxon>
        <taxon>Bacillati</taxon>
        <taxon>Bacillota</taxon>
        <taxon>Bacilli</taxon>
        <taxon>Bacillales</taxon>
        <taxon>Bacillaceae</taxon>
        <taxon>Litchfieldia</taxon>
    </lineage>
</organism>
<sequence>MTSFEAGTTVTLKVDREVDFGYFLTDGEEDVLLHNSDIVGEFNDEEEHTVFLYQDHQGRLAATMMTPKIEQGTYDWVEVVEVKHKLGVFVNIGIRKDILVSKDDLPEIFDLWPEVGDHLYCSLKTDKHGRLFGKLGTEDAIREVAVKAPRTAFNKNVSGRVYRLLLVGSFILTDEKYIGFIHETQRVREPRLGQKVEGRIIDIKEDGSVNISLLGRSHEILDEDAMKLYSYMESRDGAMPFWDKSDPDDIQIRFQMSKAAFKRALGRLMKDGKIYQEDGWTYFKKEE</sequence>
<dbReference type="InterPro" id="IPR048587">
    <property type="entry name" value="CvfB_S1_3rd"/>
</dbReference>
<dbReference type="InterPro" id="IPR014464">
    <property type="entry name" value="CvfB_fam"/>
</dbReference>
<dbReference type="InterPro" id="IPR012340">
    <property type="entry name" value="NA-bd_OB-fold"/>
</dbReference>
<accession>A0ABR9QLF2</accession>
<dbReference type="Proteomes" id="UP001516662">
    <property type="component" value="Unassembled WGS sequence"/>
</dbReference>
<evidence type="ECO:0000313" key="3">
    <source>
        <dbReference type="EMBL" id="MBE4909320.1"/>
    </source>
</evidence>
<dbReference type="Pfam" id="PF13509">
    <property type="entry name" value="S1_2"/>
    <property type="match status" value="1"/>
</dbReference>
<dbReference type="InterPro" id="IPR039566">
    <property type="entry name" value="CvfB_S1_st"/>
</dbReference>
<dbReference type="Pfam" id="PF17783">
    <property type="entry name" value="WHD_CvfB"/>
    <property type="match status" value="1"/>
</dbReference>
<dbReference type="InterPro" id="IPR048588">
    <property type="entry name" value="CvfB_S1_2nd"/>
</dbReference>
<gene>
    <name evidence="3" type="ORF">IMZ08_14815</name>
</gene>
<comment type="caution">
    <text evidence="3">The sequence shown here is derived from an EMBL/GenBank/DDBJ whole genome shotgun (WGS) entry which is preliminary data.</text>
</comment>
<dbReference type="InterPro" id="IPR040764">
    <property type="entry name" value="CvfB_WH"/>
</dbReference>
<reference evidence="3 4" key="1">
    <citation type="submission" date="2020-10" db="EMBL/GenBank/DDBJ databases">
        <title>Bacillus sp. HD4P25, an endophyte from a halophyte.</title>
        <authorList>
            <person name="Sun J.-Q."/>
        </authorList>
    </citation>
    <scope>NUCLEOTIDE SEQUENCE [LARGE SCALE GENOMIC DNA]</scope>
    <source>
        <strain evidence="3 4">YIM 93174</strain>
    </source>
</reference>
<dbReference type="Gene3D" id="1.10.10.10">
    <property type="entry name" value="Winged helix-like DNA-binding domain superfamily/Winged helix DNA-binding domain"/>
    <property type="match status" value="1"/>
</dbReference>
<keyword evidence="4" id="KW-1185">Reference proteome</keyword>
<evidence type="ECO:0000313" key="4">
    <source>
        <dbReference type="Proteomes" id="UP001516662"/>
    </source>
</evidence>
<evidence type="ECO:0000256" key="1">
    <source>
        <dbReference type="PIRNR" id="PIRNR012524"/>
    </source>
</evidence>
<dbReference type="Pfam" id="PF21191">
    <property type="entry name" value="CvfB_1st"/>
    <property type="match status" value="1"/>
</dbReference>
<protein>
    <recommendedName>
        <fullName evidence="2">S1 motif domain-containing protein</fullName>
    </recommendedName>
</protein>
<dbReference type="PANTHER" id="PTHR37296:SF1">
    <property type="entry name" value="CONSERVED VIRULENCE FACTOR B"/>
    <property type="match status" value="1"/>
</dbReference>
<feature type="domain" description="S1 motif" evidence="2">
    <location>
        <begin position="152"/>
        <end position="214"/>
    </location>
</feature>
<dbReference type="EMBL" id="JADCLJ010000022">
    <property type="protein sequence ID" value="MBE4909320.1"/>
    <property type="molecule type" value="Genomic_DNA"/>
</dbReference>
<dbReference type="SMART" id="SM00316">
    <property type="entry name" value="S1"/>
    <property type="match status" value="2"/>
</dbReference>
<dbReference type="InterPro" id="IPR036388">
    <property type="entry name" value="WH-like_DNA-bd_sf"/>
</dbReference>
<dbReference type="PIRSF" id="PIRSF012524">
    <property type="entry name" value="YitL_S1"/>
    <property type="match status" value="1"/>
</dbReference>
<name>A0ABR9QLF2_9BACI</name>
<dbReference type="Gene3D" id="2.40.50.140">
    <property type="entry name" value="Nucleic acid-binding proteins"/>
    <property type="match status" value="2"/>
</dbReference>
<proteinExistence type="inferred from homology"/>
<evidence type="ECO:0000259" key="2">
    <source>
        <dbReference type="SMART" id="SM00316"/>
    </source>
</evidence>
<comment type="similarity">
    <text evidence="1">Belongs to the CvfB family.</text>
</comment>
<dbReference type="RefSeq" id="WP_193537848.1">
    <property type="nucleotide sequence ID" value="NZ_JADCLJ010000022.1"/>
</dbReference>